<dbReference type="EMBL" id="BALE01000041">
    <property type="protein sequence ID" value="GAN55277.1"/>
    <property type="molecule type" value="Genomic_DNA"/>
</dbReference>
<evidence type="ECO:0000259" key="2">
    <source>
        <dbReference type="Pfam" id="PF04865"/>
    </source>
</evidence>
<dbReference type="STRING" id="1231623.Tasa_041_072"/>
<keyword evidence="5" id="KW-1185">Reference proteome</keyword>
<reference evidence="4 5" key="1">
    <citation type="submission" date="2012-10" db="EMBL/GenBank/DDBJ databases">
        <title>Genome sequencing of Tanticharoenia sakaeratensis NBRC 103193.</title>
        <authorList>
            <person name="Azuma Y."/>
            <person name="Hadano H."/>
            <person name="Hirakawa H."/>
            <person name="Matsushita K."/>
        </authorList>
    </citation>
    <scope>NUCLEOTIDE SEQUENCE [LARGE SCALE GENOMIC DNA]</scope>
    <source>
        <strain evidence="4 5">NBRC 103193</strain>
    </source>
</reference>
<dbReference type="Pfam" id="PF04865">
    <property type="entry name" value="Baseplate_J"/>
    <property type="match status" value="1"/>
</dbReference>
<organism evidence="4 5">
    <name type="scientific">Tanticharoenia sakaeratensis NBRC 103193</name>
    <dbReference type="NCBI Taxonomy" id="1231623"/>
    <lineage>
        <taxon>Bacteria</taxon>
        <taxon>Pseudomonadati</taxon>
        <taxon>Pseudomonadota</taxon>
        <taxon>Alphaproteobacteria</taxon>
        <taxon>Acetobacterales</taxon>
        <taxon>Acetobacteraceae</taxon>
        <taxon>Tanticharoenia</taxon>
    </lineage>
</organism>
<sequence>MSLSLRSFSTVVSTAVAAAQGACTTLLDMTVGTPGRALMEAVGGVTLWLQYIAIQILLTTRLATSQGSDCDSFVADFGMTRLAGVAATGSVTMTSFTPASASATIVPGAVVRTVGAINFLVVKDSALPTWSTTASGYVRPAGTASITVPVQAETAGSSGNVAEGAICLLGSSISGIDTVTNGAAFVNGADGETDTALRARFPLWLAAKATASVAAIENAIEGVQTNLTYSIQDGAAPDGAVRAGYFTATVNDGSGAPSDTVLSSVYAAIDAVRACGVGFAVVDPTDLTLTISMTVTVPSGSSAAAVQTAIETAIAADIGAQAVSAGYAYARLAYLAYSSAGVTVLSVNDVLLNGGQADIPSTTGQALVAGTISVSVLVTT</sequence>
<dbReference type="OrthoDB" id="7012887at2"/>
<feature type="domain" description="Baseplate protein J-like barrel" evidence="2">
    <location>
        <begin position="96"/>
        <end position="188"/>
    </location>
</feature>
<proteinExistence type="predicted"/>
<evidence type="ECO:0000313" key="4">
    <source>
        <dbReference type="EMBL" id="GAN55277.1"/>
    </source>
</evidence>
<dbReference type="InterPro" id="IPR006949">
    <property type="entry name" value="Barrel_Baseplate_J-like"/>
</dbReference>
<comment type="caution">
    <text evidence="4">The sequence shown here is derived from an EMBL/GenBank/DDBJ whole genome shotgun (WGS) entry which is preliminary data.</text>
</comment>
<protein>
    <submittedName>
        <fullName evidence="4">Uncharacterized protein</fullName>
    </submittedName>
</protein>
<evidence type="ECO:0000313" key="5">
    <source>
        <dbReference type="Proteomes" id="UP000032679"/>
    </source>
</evidence>
<dbReference type="RefSeq" id="WP_048850285.1">
    <property type="nucleotide sequence ID" value="NZ_BALE01000041.1"/>
</dbReference>
<dbReference type="Pfam" id="PF26079">
    <property type="entry name" value="Baseplate_J_C"/>
    <property type="match status" value="1"/>
</dbReference>
<feature type="chain" id="PRO_5002308388" evidence="1">
    <location>
        <begin position="19"/>
        <end position="380"/>
    </location>
</feature>
<dbReference type="Proteomes" id="UP000032679">
    <property type="component" value="Unassembled WGS sequence"/>
</dbReference>
<evidence type="ECO:0000256" key="1">
    <source>
        <dbReference type="SAM" id="SignalP"/>
    </source>
</evidence>
<feature type="signal peptide" evidence="1">
    <location>
        <begin position="1"/>
        <end position="18"/>
    </location>
</feature>
<accession>A0A0D6MNL7</accession>
<gene>
    <name evidence="4" type="ORF">Tasa_041_072</name>
</gene>
<dbReference type="InterPro" id="IPR058530">
    <property type="entry name" value="Baseplate_J-like_C"/>
</dbReference>
<feature type="domain" description="Baseplate J-like C-terminal" evidence="3">
    <location>
        <begin position="290"/>
        <end position="375"/>
    </location>
</feature>
<keyword evidence="1" id="KW-0732">Signal</keyword>
<name>A0A0D6MNL7_9PROT</name>
<evidence type="ECO:0000259" key="3">
    <source>
        <dbReference type="Pfam" id="PF26079"/>
    </source>
</evidence>
<dbReference type="AlphaFoldDB" id="A0A0D6MNL7"/>